<feature type="domain" description="AAA+ ATPase" evidence="2">
    <location>
        <begin position="56"/>
        <end position="542"/>
    </location>
</feature>
<dbReference type="GO" id="GO:0005524">
    <property type="term" value="F:ATP binding"/>
    <property type="evidence" value="ECO:0007669"/>
    <property type="project" value="UniProtKB-KW"/>
</dbReference>
<dbReference type="InterPro" id="IPR027417">
    <property type="entry name" value="P-loop_NTPase"/>
</dbReference>
<evidence type="ECO:0000313" key="3">
    <source>
        <dbReference type="EMBL" id="MDX8053469.1"/>
    </source>
</evidence>
<dbReference type="InterPro" id="IPR002789">
    <property type="entry name" value="HerA_central"/>
</dbReference>
<dbReference type="SMART" id="SM00382">
    <property type="entry name" value="AAA"/>
    <property type="match status" value="2"/>
</dbReference>
<reference evidence="3 4" key="1">
    <citation type="submission" date="2023-11" db="EMBL/GenBank/DDBJ databases">
        <title>Lentzea sokolovensis, sp. nov., Lentzea kristufkii, sp. nov., and Lentzea miocenensis, sp. nov., rare actinobacteria from Sokolov Coal Basin, Miocene lacustrine sediment, Czech Republic.</title>
        <authorList>
            <person name="Lara A."/>
            <person name="Kotroba L."/>
            <person name="Nouioui I."/>
            <person name="Neumann-Schaal M."/>
            <person name="Mast Y."/>
            <person name="Chronakova A."/>
        </authorList>
    </citation>
    <scope>NUCLEOTIDE SEQUENCE [LARGE SCALE GENOMIC DNA]</scope>
    <source>
        <strain evidence="3 4">BCCO 10_0798</strain>
    </source>
</reference>
<organism evidence="3 4">
    <name type="scientific">Lentzea kristufekii</name>
    <dbReference type="NCBI Taxonomy" id="3095430"/>
    <lineage>
        <taxon>Bacteria</taxon>
        <taxon>Bacillati</taxon>
        <taxon>Actinomycetota</taxon>
        <taxon>Actinomycetes</taxon>
        <taxon>Pseudonocardiales</taxon>
        <taxon>Pseudonocardiaceae</taxon>
        <taxon>Lentzea</taxon>
    </lineage>
</organism>
<evidence type="ECO:0000256" key="1">
    <source>
        <dbReference type="SAM" id="MobiDB-lite"/>
    </source>
</evidence>
<feature type="region of interest" description="Disordered" evidence="1">
    <location>
        <begin position="389"/>
        <end position="422"/>
    </location>
</feature>
<dbReference type="Proteomes" id="UP001271792">
    <property type="component" value="Unassembled WGS sequence"/>
</dbReference>
<dbReference type="InterPro" id="IPR051162">
    <property type="entry name" value="T4SS_component"/>
</dbReference>
<dbReference type="SUPFAM" id="SSF52540">
    <property type="entry name" value="P-loop containing nucleoside triphosphate hydrolases"/>
    <property type="match status" value="1"/>
</dbReference>
<gene>
    <name evidence="3" type="ORF">SK571_29180</name>
</gene>
<dbReference type="InterPro" id="IPR003593">
    <property type="entry name" value="AAA+_ATPase"/>
</dbReference>
<keyword evidence="4" id="KW-1185">Reference proteome</keyword>
<dbReference type="CDD" id="cd01127">
    <property type="entry name" value="TrwB_TraG_TraD_VirD4"/>
    <property type="match status" value="1"/>
</dbReference>
<keyword evidence="3" id="KW-0067">ATP-binding</keyword>
<feature type="compositionally biased region" description="Low complexity" evidence="1">
    <location>
        <begin position="401"/>
        <end position="413"/>
    </location>
</feature>
<evidence type="ECO:0000259" key="2">
    <source>
        <dbReference type="SMART" id="SM00382"/>
    </source>
</evidence>
<sequence length="1046" mass="114368">MTAQLREALAALRFNSAETPDDVWQTSPSHVDGLHPRAEHRIRTGIADAKASNGPSPIGLALQGRKGIGKTHLLGSVRRMVQREGGYFFLIELTSGQMFWDDVADAMRSELLRTNDDGDFQLTVLLKQLCQRANASEEVTRAVLGEAPLIPDDLRALLNGLRQVESRIAVECGDTVKALVLYASEHADVGRAYLEGLEESQDERRHWGLPVKPKRPQTLVRDISRILALTGPCVVAVDQLDTLVNKSQEAFDEETTNTELAQEIALISDGLMQLRETTRRTLTVVACLPNTWVRLGSIASDTVGDRFTTTPILVAITDAELARVLVEKWLGSIYQRKGITPPHPTWPVAPEAFGSWQPMTPRELLKRIHAHAESCFHGEIRELRSFAEQPAQEQAAEKTAPKPAQKPVQAPATPSGPEPDDLAELDAEFERLRALASLAAADVKPHNEDEVMPALLLAGLKSWVTEIGNDDLTWHPEPQSDDNSLHAGLRHTVDEEKDVEERWVFRLIASSHGNRVLRRMRDARAAAANVRGRHLVVIRNGSKGWTGAKTRGEVAEFERSGGRSIDVSDDDLRTFGALKEMWSTQSYQLFAWLAARKPASSTTFLRQILPDPARAAARSGHQETRPPPQPEKPLQSRPEPVDGEIVLGMDGEIRIELESLRKHAIVFAGSGSGKTVLLRRIVEECALQGVSAIVLDPNNDLARLGDAWPEVPGEWRAGDEARAAEYLAGTEVVVWTPGRAGGRPLSFHPLPDFALVRGDEDEFGAAVEAAVARLLPHARIVNGTKFAVRGRAVLKEALKYYARNDRRDLNGFVDLLAELPEGVSKLHSAAATAADLAETLRAAMVNDPLLAGQGEPTDPGVLLEPAPGKKARISVISFVGLPSDEQRQGFISQLQLEVFAWIKRNPAADRPLGGLMVMDEAQTIAPSGQATASTQTTILLASQARKYGLGLLLATQAPKGVHNQVTGNATTQFFGRLNSPAQIAAATDMARAKGSSIADISRLERGQFYVTGDTFGFRRMRTPLCLSHHPPSPLRLEEVVERARKQ</sequence>
<proteinExistence type="predicted"/>
<dbReference type="Pfam" id="PF01935">
    <property type="entry name" value="DUF87"/>
    <property type="match status" value="1"/>
</dbReference>
<feature type="domain" description="AAA+ ATPase" evidence="2">
    <location>
        <begin position="660"/>
        <end position="1013"/>
    </location>
</feature>
<dbReference type="EMBL" id="JAXAVV010000015">
    <property type="protein sequence ID" value="MDX8053469.1"/>
    <property type="molecule type" value="Genomic_DNA"/>
</dbReference>
<protein>
    <submittedName>
        <fullName evidence="3">ATP-binding protein</fullName>
    </submittedName>
</protein>
<dbReference type="Gene3D" id="3.40.50.300">
    <property type="entry name" value="P-loop containing nucleotide triphosphate hydrolases"/>
    <property type="match status" value="2"/>
</dbReference>
<dbReference type="RefSeq" id="WP_319987279.1">
    <property type="nucleotide sequence ID" value="NZ_JAXAVV010000015.1"/>
</dbReference>
<accession>A0ABU4TYS7</accession>
<evidence type="ECO:0000313" key="4">
    <source>
        <dbReference type="Proteomes" id="UP001271792"/>
    </source>
</evidence>
<feature type="region of interest" description="Disordered" evidence="1">
    <location>
        <begin position="613"/>
        <end position="641"/>
    </location>
</feature>
<comment type="caution">
    <text evidence="3">The sequence shown here is derived from an EMBL/GenBank/DDBJ whole genome shotgun (WGS) entry which is preliminary data.</text>
</comment>
<keyword evidence="3" id="KW-0547">Nucleotide-binding</keyword>
<dbReference type="PANTHER" id="PTHR30121:SF6">
    <property type="entry name" value="SLR6007 PROTEIN"/>
    <property type="match status" value="1"/>
</dbReference>
<dbReference type="PANTHER" id="PTHR30121">
    <property type="entry name" value="UNCHARACTERIZED PROTEIN YJGR-RELATED"/>
    <property type="match status" value="1"/>
</dbReference>
<name>A0ABU4TYS7_9PSEU</name>